<evidence type="ECO:0000256" key="4">
    <source>
        <dbReference type="ARBA" id="ARBA00022679"/>
    </source>
</evidence>
<evidence type="ECO:0000313" key="6">
    <source>
        <dbReference type="EMBL" id="MWV46854.1"/>
    </source>
</evidence>
<comment type="similarity">
    <text evidence="2">Belongs to the glycosyltransferase 2 family.</text>
</comment>
<comment type="caution">
    <text evidence="6">The sequence shown here is derived from an EMBL/GenBank/DDBJ whole genome shotgun (WGS) entry which is preliminary data.</text>
</comment>
<dbReference type="CDD" id="cd04186">
    <property type="entry name" value="GT_2_like_c"/>
    <property type="match status" value="1"/>
</dbReference>
<comment type="pathway">
    <text evidence="1">Cell wall biogenesis; cell wall polysaccharide biosynthesis.</text>
</comment>
<dbReference type="AlphaFoldDB" id="A0A7X3IMW0"/>
<name>A0A7X3IMW0_9BACL</name>
<keyword evidence="7" id="KW-1185">Reference proteome</keyword>
<evidence type="ECO:0000256" key="3">
    <source>
        <dbReference type="ARBA" id="ARBA00022676"/>
    </source>
</evidence>
<dbReference type="Pfam" id="PF00535">
    <property type="entry name" value="Glycos_transf_2"/>
    <property type="match status" value="1"/>
</dbReference>
<keyword evidence="4 6" id="KW-0808">Transferase</keyword>
<organism evidence="6 7">
    <name type="scientific">Paenibacillus dendrobii</name>
    <dbReference type="NCBI Taxonomy" id="2691084"/>
    <lineage>
        <taxon>Bacteria</taxon>
        <taxon>Bacillati</taxon>
        <taxon>Bacillota</taxon>
        <taxon>Bacilli</taxon>
        <taxon>Bacillales</taxon>
        <taxon>Paenibacillaceae</taxon>
        <taxon>Paenibacillus</taxon>
    </lineage>
</organism>
<dbReference type="SUPFAM" id="SSF53448">
    <property type="entry name" value="Nucleotide-diphospho-sugar transferases"/>
    <property type="match status" value="1"/>
</dbReference>
<sequence length="461" mass="51788">MKRVLKNRTVKPVRRSTIKNINPDRSNSYRRGYERGYEQGVEKGKEAFGQPFHGTSIVIPSYNQAEYLARCIDSIETHTAEPYEIIVVDNGSTDETATYLGKRSGHLRFKRLENNRGFAGGVNQGLMMAKGDTIVILNNDTLVTPNWLTCMMRCLESDPLIGAVGPVTNYISGEQQIVVPYEHEEQMWEYAAARGGPDDTKWKQTDRLVGFCVLFKREVLEQIGYFDEGFRIGNYEDDDWIIRLRLCGLKLVIAGDSFIHHFGSVSMKNLGQEQFHAVHGHNELYYTGKWGNPHAWVDEVRHNGLKYEKGLSPGTDSSPADFFPSHVLVGDQGGRQFLLYKGSKYPCIGMDERAGIRPVVLSRMDIRRIPTAGTAMSELEVLSILTISGSELVEGQLVSTGEGTVYQWSQGEVLRPFVSDCALERWNMEARGVIRLSPEKLNSIPRGLPIIAPPMLQNPDL</sequence>
<proteinExistence type="inferred from homology"/>
<dbReference type="Gene3D" id="3.90.550.10">
    <property type="entry name" value="Spore Coat Polysaccharide Biosynthesis Protein SpsA, Chain A"/>
    <property type="match status" value="1"/>
</dbReference>
<dbReference type="Proteomes" id="UP000460318">
    <property type="component" value="Unassembled WGS sequence"/>
</dbReference>
<dbReference type="PANTHER" id="PTHR43179:SF12">
    <property type="entry name" value="GALACTOFURANOSYLTRANSFERASE GLFT2"/>
    <property type="match status" value="1"/>
</dbReference>
<dbReference type="EMBL" id="WUBI01000005">
    <property type="protein sequence ID" value="MWV46854.1"/>
    <property type="molecule type" value="Genomic_DNA"/>
</dbReference>
<feature type="domain" description="Glycosyltransferase 2-like" evidence="5">
    <location>
        <begin position="56"/>
        <end position="223"/>
    </location>
</feature>
<evidence type="ECO:0000256" key="1">
    <source>
        <dbReference type="ARBA" id="ARBA00004776"/>
    </source>
</evidence>
<gene>
    <name evidence="6" type="ORF">GRF59_24905</name>
</gene>
<dbReference type="RefSeq" id="WP_160500450.1">
    <property type="nucleotide sequence ID" value="NZ_WUBI01000005.1"/>
</dbReference>
<keyword evidence="3" id="KW-0328">Glycosyltransferase</keyword>
<evidence type="ECO:0000256" key="2">
    <source>
        <dbReference type="ARBA" id="ARBA00006739"/>
    </source>
</evidence>
<accession>A0A7X3IMW0</accession>
<evidence type="ECO:0000313" key="7">
    <source>
        <dbReference type="Proteomes" id="UP000460318"/>
    </source>
</evidence>
<dbReference type="PANTHER" id="PTHR43179">
    <property type="entry name" value="RHAMNOSYLTRANSFERASE WBBL"/>
    <property type="match status" value="1"/>
</dbReference>
<evidence type="ECO:0000259" key="5">
    <source>
        <dbReference type="Pfam" id="PF00535"/>
    </source>
</evidence>
<dbReference type="InterPro" id="IPR001173">
    <property type="entry name" value="Glyco_trans_2-like"/>
</dbReference>
<dbReference type="InterPro" id="IPR029044">
    <property type="entry name" value="Nucleotide-diphossugar_trans"/>
</dbReference>
<dbReference type="GO" id="GO:0016757">
    <property type="term" value="F:glycosyltransferase activity"/>
    <property type="evidence" value="ECO:0007669"/>
    <property type="project" value="UniProtKB-KW"/>
</dbReference>
<reference evidence="6 7" key="1">
    <citation type="submission" date="2019-12" db="EMBL/GenBank/DDBJ databases">
        <title>Paenibacillus sp. nov., an endophytic bacterium isolated from the stem of Dendrobium.</title>
        <authorList>
            <person name="Zhao R."/>
        </authorList>
    </citation>
    <scope>NUCLEOTIDE SEQUENCE [LARGE SCALE GENOMIC DNA]</scope>
    <source>
        <strain evidence="6 7">HJL G12</strain>
    </source>
</reference>
<protein>
    <submittedName>
        <fullName evidence="6">Glycosyltransferase</fullName>
    </submittedName>
</protein>